<dbReference type="EMBL" id="WNYA01000001">
    <property type="protein sequence ID" value="KAG8598225.1"/>
    <property type="molecule type" value="Genomic_DNA"/>
</dbReference>
<evidence type="ECO:0000313" key="1">
    <source>
        <dbReference type="EMBL" id="KAG8598225.1"/>
    </source>
</evidence>
<gene>
    <name evidence="1" type="ORF">GDO81_002531</name>
</gene>
<evidence type="ECO:0000313" key="2">
    <source>
        <dbReference type="Proteomes" id="UP000824782"/>
    </source>
</evidence>
<keyword evidence="2" id="KW-1185">Reference proteome</keyword>
<dbReference type="AlphaFoldDB" id="A0AAV7DKZ8"/>
<reference evidence="1" key="1">
    <citation type="thesis" date="2020" institute="ProQuest LLC" country="789 East Eisenhower Parkway, Ann Arbor, MI, USA">
        <title>Comparative Genomics and Chromosome Evolution.</title>
        <authorList>
            <person name="Mudd A.B."/>
        </authorList>
    </citation>
    <scope>NUCLEOTIDE SEQUENCE</scope>
    <source>
        <strain evidence="1">237g6f4</strain>
        <tissue evidence="1">Blood</tissue>
    </source>
</reference>
<organism evidence="1 2">
    <name type="scientific">Engystomops pustulosus</name>
    <name type="common">Tungara frog</name>
    <name type="synonym">Physalaemus pustulosus</name>
    <dbReference type="NCBI Taxonomy" id="76066"/>
    <lineage>
        <taxon>Eukaryota</taxon>
        <taxon>Metazoa</taxon>
        <taxon>Chordata</taxon>
        <taxon>Craniata</taxon>
        <taxon>Vertebrata</taxon>
        <taxon>Euteleostomi</taxon>
        <taxon>Amphibia</taxon>
        <taxon>Batrachia</taxon>
        <taxon>Anura</taxon>
        <taxon>Neobatrachia</taxon>
        <taxon>Hyloidea</taxon>
        <taxon>Leptodactylidae</taxon>
        <taxon>Leiuperinae</taxon>
        <taxon>Engystomops</taxon>
    </lineage>
</organism>
<proteinExistence type="predicted"/>
<dbReference type="Proteomes" id="UP000824782">
    <property type="component" value="Unassembled WGS sequence"/>
</dbReference>
<comment type="caution">
    <text evidence="1">The sequence shown here is derived from an EMBL/GenBank/DDBJ whole genome shotgun (WGS) entry which is preliminary data.</text>
</comment>
<protein>
    <submittedName>
        <fullName evidence="1">Uncharacterized protein</fullName>
    </submittedName>
</protein>
<accession>A0AAV7DKZ8</accession>
<sequence>MSPASSAQLRGRTFYISHMCLVKVRNDSAFILVVILCDWKNMSRYIMVYRTSGRKSAAEPKLRFSYSLFISISRGTKVLDLFNEIKNKSAEEKLNKDEMFQRGELSFCSL</sequence>
<name>A0AAV7DKZ8_ENGPU</name>